<dbReference type="AlphaFoldDB" id="A0A7V5RNB0"/>
<evidence type="ECO:0000259" key="2">
    <source>
        <dbReference type="Pfam" id="PF09822"/>
    </source>
</evidence>
<feature type="transmembrane region" description="Helical" evidence="1">
    <location>
        <begin position="7"/>
        <end position="25"/>
    </location>
</feature>
<dbReference type="Pfam" id="PF23357">
    <property type="entry name" value="DUF7088"/>
    <property type="match status" value="1"/>
</dbReference>
<keyword evidence="1" id="KW-1133">Transmembrane helix</keyword>
<evidence type="ECO:0000313" key="4">
    <source>
        <dbReference type="EMBL" id="HHM01385.1"/>
    </source>
</evidence>
<comment type="caution">
    <text evidence="4">The sequence shown here is derived from an EMBL/GenBank/DDBJ whole genome shotgun (WGS) entry which is preliminary data.</text>
</comment>
<dbReference type="InterPro" id="IPR029062">
    <property type="entry name" value="Class_I_gatase-like"/>
</dbReference>
<evidence type="ECO:0000259" key="3">
    <source>
        <dbReference type="Pfam" id="PF23357"/>
    </source>
</evidence>
<feature type="transmembrane region" description="Helical" evidence="1">
    <location>
        <begin position="70"/>
        <end position="88"/>
    </location>
</feature>
<keyword evidence="1" id="KW-0812">Transmembrane</keyword>
<feature type="transmembrane region" description="Helical" evidence="1">
    <location>
        <begin position="31"/>
        <end position="49"/>
    </location>
</feature>
<dbReference type="InterPro" id="IPR019196">
    <property type="entry name" value="ABC_transp_unknown"/>
</dbReference>
<sequence>MKKYNTIIGLASPALAAAALIAYSITRVWAWWNTLLLVVGLLGLAWFIVDYYKSREKQISGRSVKQGANFAFQALIVVLLTAMLAFISTRRHFRLDLTKGQLYSLSSQTVNVLKGLDRDVTLKLFVKKGEESGISDLLDEYSYRSPRLSYEVIDPDEQVDVARRYGVTQYGMLFVEAGDRRESVTKISESNLTNAIIKVSSDRQKSVYFLTGHGERSVEDKGPEGYATAAGALKKENYTVRNFNLVRSRRVPDSATVVVIASPKSDFAPGEADSLKAYVQRGGRLLILLDPESPDSPRELAASFKADVGRDMVVDASGFGQLFGAGPGMPLVQSYDKQHPITKDFSVMTFFPLASSVTPAAEKDGWTVTELLKTSAQSWADTDFSGGKVSFDAGRDREGPISLAVISSKKTGDHTSVAAVFGDSDFAGNGYFNQQGNGDLFLNTVNYLADEGELISIRPKKLEDSRLTMTPGDVTTLFYLVVIAIPLIMIALGVGFYLKRNRD</sequence>
<gene>
    <name evidence="4" type="ORF">ENJ15_00110</name>
</gene>
<keyword evidence="1" id="KW-0472">Membrane</keyword>
<dbReference type="SUPFAM" id="SSF52317">
    <property type="entry name" value="Class I glutamine amidotransferase-like"/>
    <property type="match status" value="1"/>
</dbReference>
<dbReference type="EMBL" id="DRLI01000006">
    <property type="protein sequence ID" value="HHM01385.1"/>
    <property type="molecule type" value="Genomic_DNA"/>
</dbReference>
<feature type="domain" description="ABC-type uncharacterised transport system" evidence="2">
    <location>
        <begin position="205"/>
        <end position="433"/>
    </location>
</feature>
<organism evidence="4">
    <name type="scientific">Caldithrix abyssi</name>
    <dbReference type="NCBI Taxonomy" id="187145"/>
    <lineage>
        <taxon>Bacteria</taxon>
        <taxon>Pseudomonadati</taxon>
        <taxon>Calditrichota</taxon>
        <taxon>Calditrichia</taxon>
        <taxon>Calditrichales</taxon>
        <taxon>Calditrichaceae</taxon>
        <taxon>Caldithrix</taxon>
    </lineage>
</organism>
<protein>
    <submittedName>
        <fullName evidence="4">DUF4350 domain-containing protein</fullName>
    </submittedName>
</protein>
<evidence type="ECO:0000256" key="1">
    <source>
        <dbReference type="SAM" id="Phobius"/>
    </source>
</evidence>
<reference evidence="4" key="1">
    <citation type="journal article" date="2020" name="mSystems">
        <title>Genome- and Community-Level Interaction Insights into Carbon Utilization and Element Cycling Functions of Hydrothermarchaeota in Hydrothermal Sediment.</title>
        <authorList>
            <person name="Zhou Z."/>
            <person name="Liu Y."/>
            <person name="Xu W."/>
            <person name="Pan J."/>
            <person name="Luo Z.H."/>
            <person name="Li M."/>
        </authorList>
    </citation>
    <scope>NUCLEOTIDE SEQUENCE [LARGE SCALE GENOMIC DNA]</scope>
    <source>
        <strain evidence="4">HyVt-460</strain>
    </source>
</reference>
<dbReference type="InterPro" id="IPR055396">
    <property type="entry name" value="DUF7088"/>
</dbReference>
<feature type="domain" description="DUF7088" evidence="3">
    <location>
        <begin position="100"/>
        <end position="171"/>
    </location>
</feature>
<feature type="transmembrane region" description="Helical" evidence="1">
    <location>
        <begin position="477"/>
        <end position="498"/>
    </location>
</feature>
<dbReference type="Pfam" id="PF09822">
    <property type="entry name" value="ABC_transp_aux"/>
    <property type="match status" value="1"/>
</dbReference>
<accession>A0A7V5RNB0</accession>
<dbReference type="Proteomes" id="UP000885771">
    <property type="component" value="Unassembled WGS sequence"/>
</dbReference>
<dbReference type="Gene3D" id="3.40.50.880">
    <property type="match status" value="1"/>
</dbReference>
<name>A0A7V5RNB0_CALAY</name>
<proteinExistence type="predicted"/>